<dbReference type="InterPro" id="IPR027075">
    <property type="entry name" value="CPSF2"/>
</dbReference>
<dbReference type="InterPro" id="IPR025069">
    <property type="entry name" value="Cpsf2_C"/>
</dbReference>
<proteinExistence type="inferred from homology"/>
<sequence>MLAFTPLAGSGRSEQTRPLCYLLTIDDVNILLDCGSFPPGTPADKTEAYYSSLKQHAPNVDLVLFSHGDTAHLGLYPYAHAKWKLAAPAYASIPVQAMGRMAVTEELKDLSLEQQVLPPTDTSEEGEEPHTEKYVATPHQILEAFEAVSTLRYSEPIHLGGKCQGITITPYSAGHTLGGTIWKIRSPSSGTIVYAVDMNHTKERHLDGTVILRASTGGGVFEGLARPDLLITDADRALTVSARRKDRDTAFLDLITTTIRTSHSVLIPCDPSTRILELLVLLDQYWSFQKLDTPICLVSQTGQEMLAYVRSMVEWMGGTVSKDEGGVEIDTSKTGRKRRRDEEEDEGAVGPMSLRFRHVQFFNDGRSFLSAHRTEEPKVILAVPYNMAYGPSRKIFTDLASDAGNLVVLPSIAEPGTLSHDLFTMWNERQSEADKWGKGKVGDVARVRDELTIKLNSKVPLTGQELEDYNTREQERVAKEREAVQRAALARSQQLLEADEGDSGDDTDESEDEDEMAIDRALRGGSEDDMDQDADPVAKRRDSARHLSFDIYLKGNVSKAASFFKTTSGATQRFRMYPYVEKGGMKRKVDEYGESLDVGMWLRRGRALDEDAESEEVKEAKRKKREEEEAKKAPPEPPSKFVSEEVQVRVDCQLAFIDLEGLNDGRAVKTIVPQVNPRRMIIVHAPDEATDALVQSCASIRAMTHDIYTPGVGDTVTIGQRTNTFSIALADSLLASLKLSKFEDSEMAFLSGKVPARGSSSIPVLEPLSSTSHPLRLATPQEDEAKNTRFSVAPLPRTTMIGDLKLAALRSRLTALGLSAEFAGEGVLLCSGGGVGDLEQTVAVKKTGRGKISVEGSTGDVYFTVRDEIYALHAVVSQP</sequence>
<gene>
    <name evidence="7" type="ORF">M407DRAFT_211516</name>
</gene>
<organism evidence="7 8">
    <name type="scientific">Tulasnella calospora MUT 4182</name>
    <dbReference type="NCBI Taxonomy" id="1051891"/>
    <lineage>
        <taxon>Eukaryota</taxon>
        <taxon>Fungi</taxon>
        <taxon>Dikarya</taxon>
        <taxon>Basidiomycota</taxon>
        <taxon>Agaricomycotina</taxon>
        <taxon>Agaricomycetes</taxon>
        <taxon>Cantharellales</taxon>
        <taxon>Tulasnellaceae</taxon>
        <taxon>Tulasnella</taxon>
    </lineage>
</organism>
<dbReference type="Pfam" id="PF10996">
    <property type="entry name" value="Beta-Casp"/>
    <property type="match status" value="1"/>
</dbReference>
<dbReference type="GO" id="GO:0005847">
    <property type="term" value="C:mRNA cleavage and polyadenylation specificity factor complex"/>
    <property type="evidence" value="ECO:0007669"/>
    <property type="project" value="InterPro"/>
</dbReference>
<dbReference type="HOGENOM" id="CLU_002227_0_0_1"/>
<evidence type="ECO:0000313" key="7">
    <source>
        <dbReference type="EMBL" id="KIO32800.1"/>
    </source>
</evidence>
<dbReference type="Proteomes" id="UP000054248">
    <property type="component" value="Unassembled WGS sequence"/>
</dbReference>
<dbReference type="EMBL" id="KN822952">
    <property type="protein sequence ID" value="KIO32800.1"/>
    <property type="molecule type" value="Genomic_DNA"/>
</dbReference>
<dbReference type="InterPro" id="IPR035639">
    <property type="entry name" value="CPSF2_MBL"/>
</dbReference>
<comment type="similarity">
    <text evidence="4">Belongs to the metallo-beta-lactamase superfamily. RNA-metabolizing metallo-beta-lactamase-like family. CPSF2/YSH1 subfamily.</text>
</comment>
<dbReference type="Gene3D" id="3.60.15.10">
    <property type="entry name" value="Ribonuclease Z/Hydroxyacylglutathione hydrolase-like"/>
    <property type="match status" value="1"/>
</dbReference>
<evidence type="ECO:0000256" key="4">
    <source>
        <dbReference type="RuleBase" id="RU365006"/>
    </source>
</evidence>
<accession>A0A0C3QK48</accession>
<dbReference type="SUPFAM" id="SSF56281">
    <property type="entry name" value="Metallo-hydrolase/oxidoreductase"/>
    <property type="match status" value="1"/>
</dbReference>
<name>A0A0C3QK48_9AGAM</name>
<dbReference type="InterPro" id="IPR036866">
    <property type="entry name" value="RibonucZ/Hydroxyglut_hydro"/>
</dbReference>
<keyword evidence="8" id="KW-1185">Reference proteome</keyword>
<reference evidence="7 8" key="1">
    <citation type="submission" date="2014-04" db="EMBL/GenBank/DDBJ databases">
        <authorList>
            <consortium name="DOE Joint Genome Institute"/>
            <person name="Kuo A."/>
            <person name="Girlanda M."/>
            <person name="Perotto S."/>
            <person name="Kohler A."/>
            <person name="Nagy L.G."/>
            <person name="Floudas D."/>
            <person name="Copeland A."/>
            <person name="Barry K.W."/>
            <person name="Cichocki N."/>
            <person name="Veneault-Fourrey C."/>
            <person name="LaButti K."/>
            <person name="Lindquist E.A."/>
            <person name="Lipzen A."/>
            <person name="Lundell T."/>
            <person name="Morin E."/>
            <person name="Murat C."/>
            <person name="Sun H."/>
            <person name="Tunlid A."/>
            <person name="Henrissat B."/>
            <person name="Grigoriev I.V."/>
            <person name="Hibbett D.S."/>
            <person name="Martin F."/>
            <person name="Nordberg H.P."/>
            <person name="Cantor M.N."/>
            <person name="Hua S.X."/>
        </authorList>
    </citation>
    <scope>NUCLEOTIDE SEQUENCE [LARGE SCALE GENOMIC DNA]</scope>
    <source>
        <strain evidence="7 8">MUT 4182</strain>
    </source>
</reference>
<evidence type="ECO:0000256" key="3">
    <source>
        <dbReference type="ARBA" id="ARBA00023242"/>
    </source>
</evidence>
<evidence type="ECO:0000256" key="2">
    <source>
        <dbReference type="ARBA" id="ARBA00022664"/>
    </source>
</evidence>
<feature type="region of interest" description="Disordered" evidence="5">
    <location>
        <begin position="609"/>
        <end position="642"/>
    </location>
</feature>
<feature type="region of interest" description="Disordered" evidence="5">
    <location>
        <begin position="492"/>
        <end position="541"/>
    </location>
</feature>
<evidence type="ECO:0000313" key="8">
    <source>
        <dbReference type="Proteomes" id="UP000054248"/>
    </source>
</evidence>
<reference evidence="8" key="2">
    <citation type="submission" date="2015-01" db="EMBL/GenBank/DDBJ databases">
        <title>Evolutionary Origins and Diversification of the Mycorrhizal Mutualists.</title>
        <authorList>
            <consortium name="DOE Joint Genome Institute"/>
            <consortium name="Mycorrhizal Genomics Consortium"/>
            <person name="Kohler A."/>
            <person name="Kuo A."/>
            <person name="Nagy L.G."/>
            <person name="Floudas D."/>
            <person name="Copeland A."/>
            <person name="Barry K.W."/>
            <person name="Cichocki N."/>
            <person name="Veneault-Fourrey C."/>
            <person name="LaButti K."/>
            <person name="Lindquist E.A."/>
            <person name="Lipzen A."/>
            <person name="Lundell T."/>
            <person name="Morin E."/>
            <person name="Murat C."/>
            <person name="Riley R."/>
            <person name="Ohm R."/>
            <person name="Sun H."/>
            <person name="Tunlid A."/>
            <person name="Henrissat B."/>
            <person name="Grigoriev I.V."/>
            <person name="Hibbett D.S."/>
            <person name="Martin F."/>
        </authorList>
    </citation>
    <scope>NUCLEOTIDE SEQUENCE [LARGE SCALE GENOMIC DNA]</scope>
    <source>
        <strain evidence="8">MUT 4182</strain>
    </source>
</reference>
<feature type="region of interest" description="Disordered" evidence="5">
    <location>
        <begin position="324"/>
        <end position="349"/>
    </location>
</feature>
<feature type="compositionally biased region" description="Basic and acidic residues" evidence="5">
    <location>
        <begin position="517"/>
        <end position="526"/>
    </location>
</feature>
<keyword evidence="4" id="KW-0694">RNA-binding</keyword>
<keyword evidence="3 4" id="KW-0539">Nucleus</keyword>
<feature type="domain" description="Beta-Casp" evidence="6">
    <location>
        <begin position="275"/>
        <end position="422"/>
    </location>
</feature>
<dbReference type="SMART" id="SM01027">
    <property type="entry name" value="Beta-Casp"/>
    <property type="match status" value="1"/>
</dbReference>
<dbReference type="OrthoDB" id="64353at2759"/>
<evidence type="ECO:0000259" key="6">
    <source>
        <dbReference type="SMART" id="SM01027"/>
    </source>
</evidence>
<dbReference type="PANTHER" id="PTHR45922:SF1">
    <property type="entry name" value="CLEAVAGE AND POLYADENYLATION SPECIFICITY FACTOR SUBUNIT 2"/>
    <property type="match status" value="1"/>
</dbReference>
<dbReference type="InterPro" id="IPR001279">
    <property type="entry name" value="Metallo-B-lactamas"/>
</dbReference>
<dbReference type="InterPro" id="IPR011108">
    <property type="entry name" value="RMMBL"/>
</dbReference>
<comment type="subcellular location">
    <subcellularLocation>
        <location evidence="1 4">Nucleus</location>
    </subcellularLocation>
</comment>
<dbReference type="PANTHER" id="PTHR45922">
    <property type="entry name" value="CLEAVAGE AND POLYADENYLATION SPECIFICITY FACTOR SUBUNIT 2"/>
    <property type="match status" value="1"/>
</dbReference>
<keyword evidence="2 4" id="KW-0507">mRNA processing</keyword>
<feature type="compositionally biased region" description="Acidic residues" evidence="5">
    <location>
        <begin position="497"/>
        <end position="516"/>
    </location>
</feature>
<dbReference type="Pfam" id="PF13299">
    <property type="entry name" value="CPSF100_C"/>
    <property type="match status" value="1"/>
</dbReference>
<evidence type="ECO:0000256" key="5">
    <source>
        <dbReference type="SAM" id="MobiDB-lite"/>
    </source>
</evidence>
<dbReference type="Pfam" id="PF07521">
    <property type="entry name" value="RMMBL"/>
    <property type="match status" value="1"/>
</dbReference>
<dbReference type="AlphaFoldDB" id="A0A0C3QK48"/>
<protein>
    <recommendedName>
        <fullName evidence="4">Cleavage and polyadenylation specificity factor subunit 2</fullName>
    </recommendedName>
    <alternativeName>
        <fullName evidence="4">Cleavage and polyadenylation specificity factor 100 kDa subunit</fullName>
    </alternativeName>
</protein>
<dbReference type="GO" id="GO:0003723">
    <property type="term" value="F:RNA binding"/>
    <property type="evidence" value="ECO:0007669"/>
    <property type="project" value="UniProtKB-KW"/>
</dbReference>
<feature type="compositionally biased region" description="Basic and acidic residues" evidence="5">
    <location>
        <begin position="324"/>
        <end position="333"/>
    </location>
</feature>
<dbReference type="Pfam" id="PF16661">
    <property type="entry name" value="Lactamase_B_6"/>
    <property type="match status" value="1"/>
</dbReference>
<dbReference type="CDD" id="cd16293">
    <property type="entry name" value="CPSF2-like_MBL-fold"/>
    <property type="match status" value="1"/>
</dbReference>
<dbReference type="GO" id="GO:0006398">
    <property type="term" value="P:mRNA 3'-end processing by stem-loop binding and cleavage"/>
    <property type="evidence" value="ECO:0007669"/>
    <property type="project" value="InterPro"/>
</dbReference>
<dbReference type="InterPro" id="IPR022712">
    <property type="entry name" value="Beta_Casp"/>
</dbReference>
<evidence type="ECO:0000256" key="1">
    <source>
        <dbReference type="ARBA" id="ARBA00004123"/>
    </source>
</evidence>
<feature type="compositionally biased region" description="Basic and acidic residues" evidence="5">
    <location>
        <begin position="615"/>
        <end position="634"/>
    </location>
</feature>
<dbReference type="STRING" id="1051891.A0A0C3QK48"/>